<evidence type="ECO:0000313" key="5">
    <source>
        <dbReference type="Proteomes" id="UP001619911"/>
    </source>
</evidence>
<feature type="compositionally biased region" description="Polar residues" evidence="1">
    <location>
        <begin position="62"/>
        <end position="74"/>
    </location>
</feature>
<organism evidence="4 5">
    <name type="scientific">Bacillus lumedeiriae</name>
    <dbReference type="NCBI Taxonomy" id="3058829"/>
    <lineage>
        <taxon>Bacteria</taxon>
        <taxon>Bacillati</taxon>
        <taxon>Bacillota</taxon>
        <taxon>Bacilli</taxon>
        <taxon>Bacillales</taxon>
        <taxon>Bacillaceae</taxon>
        <taxon>Bacillus</taxon>
    </lineage>
</organism>
<dbReference type="Proteomes" id="UP001619911">
    <property type="component" value="Unassembled WGS sequence"/>
</dbReference>
<evidence type="ECO:0000256" key="3">
    <source>
        <dbReference type="SAM" id="SignalP"/>
    </source>
</evidence>
<accession>A0ABW8IBE4</accession>
<keyword evidence="3" id="KW-0732">Signal</keyword>
<feature type="compositionally biased region" description="Polar residues" evidence="1">
    <location>
        <begin position="42"/>
        <end position="51"/>
    </location>
</feature>
<dbReference type="RefSeq" id="WP_404316856.1">
    <property type="nucleotide sequence ID" value="NZ_JAUIYO010000006.1"/>
</dbReference>
<feature type="chain" id="PRO_5046363273" description="Preprotein translocase subunit Tim44" evidence="3">
    <location>
        <begin position="23"/>
        <end position="143"/>
    </location>
</feature>
<feature type="signal peptide" evidence="3">
    <location>
        <begin position="1"/>
        <end position="22"/>
    </location>
</feature>
<evidence type="ECO:0008006" key="6">
    <source>
        <dbReference type="Google" id="ProtNLM"/>
    </source>
</evidence>
<proteinExistence type="predicted"/>
<keyword evidence="2" id="KW-1133">Transmembrane helix</keyword>
<name>A0ABW8IBE4_9BACI</name>
<protein>
    <recommendedName>
        <fullName evidence="6">Preprotein translocase subunit Tim44</fullName>
    </recommendedName>
</protein>
<sequence length="143" mass="15433">MLKKIIASLLVCGLFFAPIGNLVDQNPHVASAKSYKSGKKSFNSTKSNSPSLFKKDNDKQKSTTNYSKKSTAAKSNKGGLLKGLFIGGLAGMLLGGLIGNLGILGSILGFIINMMAIVALVMIIRAIFTALKRKRREENTWER</sequence>
<evidence type="ECO:0000313" key="4">
    <source>
        <dbReference type="EMBL" id="MFK2825981.1"/>
    </source>
</evidence>
<keyword evidence="2" id="KW-0812">Transmembrane</keyword>
<gene>
    <name evidence="4" type="ORF">QYG89_09935</name>
</gene>
<keyword evidence="5" id="KW-1185">Reference proteome</keyword>
<evidence type="ECO:0000256" key="2">
    <source>
        <dbReference type="SAM" id="Phobius"/>
    </source>
</evidence>
<feature type="transmembrane region" description="Helical" evidence="2">
    <location>
        <begin position="101"/>
        <end position="128"/>
    </location>
</feature>
<dbReference type="EMBL" id="JAUIYO010000006">
    <property type="protein sequence ID" value="MFK2825981.1"/>
    <property type="molecule type" value="Genomic_DNA"/>
</dbReference>
<feature type="region of interest" description="Disordered" evidence="1">
    <location>
        <begin position="38"/>
        <end position="74"/>
    </location>
</feature>
<comment type="caution">
    <text evidence="4">The sequence shown here is derived from an EMBL/GenBank/DDBJ whole genome shotgun (WGS) entry which is preliminary data.</text>
</comment>
<evidence type="ECO:0000256" key="1">
    <source>
        <dbReference type="SAM" id="MobiDB-lite"/>
    </source>
</evidence>
<keyword evidence="2" id="KW-0472">Membrane</keyword>
<reference evidence="4 5" key="1">
    <citation type="submission" date="2023-07" db="EMBL/GenBank/DDBJ databases">
        <title>Bacillus lucianemedeirus sp. nov, a new species isolated from an immunobiological production facility.</title>
        <authorList>
            <person name="Costa L.V."/>
            <person name="Miranda R.V.S.L."/>
            <person name="Brandao M.L.L."/>
            <person name="Reis C.M.F."/>
            <person name="Frazao A.M."/>
            <person name="Cruz F.V."/>
            <person name="Baio P.V.P."/>
            <person name="Veras J.F.C."/>
            <person name="Ramos J.N."/>
            <person name="Vieira V."/>
        </authorList>
    </citation>
    <scope>NUCLEOTIDE SEQUENCE [LARGE SCALE GENOMIC DNA]</scope>
    <source>
        <strain evidence="4 5">B190/17</strain>
    </source>
</reference>